<evidence type="ECO:0000313" key="5">
    <source>
        <dbReference type="Proteomes" id="UP000623681"/>
    </source>
</evidence>
<dbReference type="CDD" id="cd00487">
    <property type="entry name" value="Pep_deformylase"/>
    <property type="match status" value="1"/>
</dbReference>
<feature type="binding site" evidence="3">
    <location>
        <position position="135"/>
    </location>
    <ligand>
        <name>Fe cation</name>
        <dbReference type="ChEBI" id="CHEBI:24875"/>
    </ligand>
</feature>
<organism evidence="4 5">
    <name type="scientific">Clostridium paridis</name>
    <dbReference type="NCBI Taxonomy" id="2803863"/>
    <lineage>
        <taxon>Bacteria</taxon>
        <taxon>Bacillati</taxon>
        <taxon>Bacillota</taxon>
        <taxon>Clostridia</taxon>
        <taxon>Eubacteriales</taxon>
        <taxon>Clostridiaceae</taxon>
        <taxon>Clostridium</taxon>
    </lineage>
</organism>
<accession>A0A937K324</accession>
<dbReference type="SUPFAM" id="SSF56420">
    <property type="entry name" value="Peptide deformylase"/>
    <property type="match status" value="1"/>
</dbReference>
<evidence type="ECO:0000256" key="2">
    <source>
        <dbReference type="ARBA" id="ARBA00023004"/>
    </source>
</evidence>
<protein>
    <recommendedName>
        <fullName evidence="3">Peptide deformylase</fullName>
        <shortName evidence="3">PDF</shortName>
        <ecNumber evidence="3">3.5.1.88</ecNumber>
    </recommendedName>
    <alternativeName>
        <fullName evidence="3">Polypeptide deformylase</fullName>
    </alternativeName>
</protein>
<dbReference type="PANTHER" id="PTHR10458">
    <property type="entry name" value="PEPTIDE DEFORMYLASE"/>
    <property type="match status" value="1"/>
</dbReference>
<dbReference type="GO" id="GO:0042586">
    <property type="term" value="F:peptide deformylase activity"/>
    <property type="evidence" value="ECO:0007669"/>
    <property type="project" value="UniProtKB-UniRule"/>
</dbReference>
<keyword evidence="2 3" id="KW-0408">Iron</keyword>
<comment type="caution">
    <text evidence="4">The sequence shown here is derived from an EMBL/GenBank/DDBJ whole genome shotgun (WGS) entry which is preliminary data.</text>
</comment>
<dbReference type="RefSeq" id="WP_202766581.1">
    <property type="nucleotide sequence ID" value="NZ_JAESWA010000017.1"/>
</dbReference>
<comment type="cofactor">
    <cofactor evidence="3">
        <name>Fe(2+)</name>
        <dbReference type="ChEBI" id="CHEBI:29033"/>
    </cofactor>
    <text evidence="3">Binds 1 Fe(2+) ion.</text>
</comment>
<dbReference type="EC" id="3.5.1.88" evidence="3"/>
<comment type="function">
    <text evidence="3">Removes the formyl group from the N-terminal Met of newly synthesized proteins. Requires at least a dipeptide for an efficient rate of reaction. N-terminal L-methionine is a prerequisite for activity but the enzyme has broad specificity at other positions.</text>
</comment>
<dbReference type="PIRSF" id="PIRSF004749">
    <property type="entry name" value="Pep_def"/>
    <property type="match status" value="1"/>
</dbReference>
<dbReference type="InterPro" id="IPR036821">
    <property type="entry name" value="Peptide_deformylase_sf"/>
</dbReference>
<sequence length="158" mass="18544">MIREILLLGNENLYDVSSVIEEKELESIKEVVSDLHDTLMDFRKKYGVGRAIAAPQIGVFKRLIYMYIDKPVVFINPVLSFKDDEMMEVMDDCMSFPKLLVKVERHKRCVIEFMDIDFNDRKIELEGDLSELLQHEYDHLDGILATMRAIDNKSFYCR</sequence>
<dbReference type="Proteomes" id="UP000623681">
    <property type="component" value="Unassembled WGS sequence"/>
</dbReference>
<dbReference type="AlphaFoldDB" id="A0A937K324"/>
<feature type="active site" evidence="3">
    <location>
        <position position="136"/>
    </location>
</feature>
<gene>
    <name evidence="3" type="primary">def</name>
    <name evidence="4" type="ORF">JK634_05295</name>
</gene>
<dbReference type="PRINTS" id="PR01576">
    <property type="entry name" value="PDEFORMYLASE"/>
</dbReference>
<dbReference type="GO" id="GO:0006412">
    <property type="term" value="P:translation"/>
    <property type="evidence" value="ECO:0007669"/>
    <property type="project" value="UniProtKB-UniRule"/>
</dbReference>
<keyword evidence="3" id="KW-0648">Protein biosynthesis</keyword>
<dbReference type="GO" id="GO:0046872">
    <property type="term" value="F:metal ion binding"/>
    <property type="evidence" value="ECO:0007669"/>
    <property type="project" value="UniProtKB-KW"/>
</dbReference>
<proteinExistence type="inferred from homology"/>
<keyword evidence="3" id="KW-0479">Metal-binding</keyword>
<keyword evidence="5" id="KW-1185">Reference proteome</keyword>
<evidence type="ECO:0000256" key="3">
    <source>
        <dbReference type="HAMAP-Rule" id="MF_00163"/>
    </source>
</evidence>
<dbReference type="EMBL" id="JAESWA010000017">
    <property type="protein sequence ID" value="MBL4931212.1"/>
    <property type="molecule type" value="Genomic_DNA"/>
</dbReference>
<dbReference type="InterPro" id="IPR023635">
    <property type="entry name" value="Peptide_deformylase"/>
</dbReference>
<dbReference type="HAMAP" id="MF_00163">
    <property type="entry name" value="Pep_deformylase"/>
    <property type="match status" value="1"/>
</dbReference>
<name>A0A937K324_9CLOT</name>
<keyword evidence="3" id="KW-0378">Hydrolase</keyword>
<dbReference type="Pfam" id="PF01327">
    <property type="entry name" value="Pep_deformylase"/>
    <property type="match status" value="1"/>
</dbReference>
<reference evidence="4" key="1">
    <citation type="submission" date="2021-01" db="EMBL/GenBank/DDBJ databases">
        <title>Genome public.</title>
        <authorList>
            <person name="Liu C."/>
            <person name="Sun Q."/>
        </authorList>
    </citation>
    <scope>NUCLEOTIDE SEQUENCE</scope>
    <source>
        <strain evidence="4">YIM B02565</strain>
    </source>
</reference>
<comment type="similarity">
    <text evidence="1 3">Belongs to the polypeptide deformylase family.</text>
</comment>
<dbReference type="PANTHER" id="PTHR10458:SF22">
    <property type="entry name" value="PEPTIDE DEFORMYLASE"/>
    <property type="match status" value="1"/>
</dbReference>
<feature type="binding site" evidence="3">
    <location>
        <position position="93"/>
    </location>
    <ligand>
        <name>Fe cation</name>
        <dbReference type="ChEBI" id="CHEBI:24875"/>
    </ligand>
</feature>
<comment type="catalytic activity">
    <reaction evidence="3">
        <text>N-terminal N-formyl-L-methionyl-[peptide] + H2O = N-terminal L-methionyl-[peptide] + formate</text>
        <dbReference type="Rhea" id="RHEA:24420"/>
        <dbReference type="Rhea" id="RHEA-COMP:10639"/>
        <dbReference type="Rhea" id="RHEA-COMP:10640"/>
        <dbReference type="ChEBI" id="CHEBI:15377"/>
        <dbReference type="ChEBI" id="CHEBI:15740"/>
        <dbReference type="ChEBI" id="CHEBI:49298"/>
        <dbReference type="ChEBI" id="CHEBI:64731"/>
        <dbReference type="EC" id="3.5.1.88"/>
    </reaction>
</comment>
<evidence type="ECO:0000256" key="1">
    <source>
        <dbReference type="ARBA" id="ARBA00010759"/>
    </source>
</evidence>
<feature type="binding site" evidence="3">
    <location>
        <position position="139"/>
    </location>
    <ligand>
        <name>Fe cation</name>
        <dbReference type="ChEBI" id="CHEBI:24875"/>
    </ligand>
</feature>
<evidence type="ECO:0000313" key="4">
    <source>
        <dbReference type="EMBL" id="MBL4931212.1"/>
    </source>
</evidence>
<dbReference type="Gene3D" id="3.90.45.10">
    <property type="entry name" value="Peptide deformylase"/>
    <property type="match status" value="1"/>
</dbReference>